<keyword evidence="6 7" id="KW-0472">Membrane</keyword>
<dbReference type="Pfam" id="PF01891">
    <property type="entry name" value="CbiM"/>
    <property type="match status" value="1"/>
</dbReference>
<dbReference type="PANTHER" id="PTHR34229">
    <property type="entry name" value="METAL TRANSPORT PROTEIN HI_1621-RELATED"/>
    <property type="match status" value="1"/>
</dbReference>
<evidence type="ECO:0000256" key="2">
    <source>
        <dbReference type="ARBA" id="ARBA00022448"/>
    </source>
</evidence>
<protein>
    <submittedName>
        <fullName evidence="8">CbiM family transporter</fullName>
    </submittedName>
</protein>
<name>A0AAU7VR04_9FIRM</name>
<feature type="transmembrane region" description="Helical" evidence="7">
    <location>
        <begin position="12"/>
        <end position="38"/>
    </location>
</feature>
<organism evidence="8">
    <name type="scientific">Proteinivorax tanatarense</name>
    <dbReference type="NCBI Taxonomy" id="1260629"/>
    <lineage>
        <taxon>Bacteria</taxon>
        <taxon>Bacillati</taxon>
        <taxon>Bacillota</taxon>
        <taxon>Clostridia</taxon>
        <taxon>Eubacteriales</taxon>
        <taxon>Proteinivoracaceae</taxon>
        <taxon>Proteinivorax</taxon>
    </lineage>
</organism>
<gene>
    <name evidence="8" type="ORF">PRVXT_002337</name>
</gene>
<comment type="subcellular location">
    <subcellularLocation>
        <location evidence="1">Cell membrane</location>
        <topology evidence="1">Multi-pass membrane protein</topology>
    </subcellularLocation>
</comment>
<keyword evidence="5 7" id="KW-1133">Transmembrane helix</keyword>
<evidence type="ECO:0000256" key="5">
    <source>
        <dbReference type="ARBA" id="ARBA00022989"/>
    </source>
</evidence>
<dbReference type="InterPro" id="IPR002751">
    <property type="entry name" value="CbiM/NikMN"/>
</dbReference>
<accession>A0AAU7VR04</accession>
<feature type="transmembrane region" description="Helical" evidence="7">
    <location>
        <begin position="175"/>
        <end position="197"/>
    </location>
</feature>
<dbReference type="NCBIfam" id="NF004907">
    <property type="entry name" value="PRK06265.2-2"/>
    <property type="match status" value="1"/>
</dbReference>
<dbReference type="GO" id="GO:0000041">
    <property type="term" value="P:transition metal ion transport"/>
    <property type="evidence" value="ECO:0007669"/>
    <property type="project" value="InterPro"/>
</dbReference>
<evidence type="ECO:0000313" key="8">
    <source>
        <dbReference type="EMBL" id="XBX76416.1"/>
    </source>
</evidence>
<feature type="transmembrane region" description="Helical" evidence="7">
    <location>
        <begin position="109"/>
        <end position="127"/>
    </location>
</feature>
<evidence type="ECO:0000256" key="1">
    <source>
        <dbReference type="ARBA" id="ARBA00004651"/>
    </source>
</evidence>
<evidence type="ECO:0000256" key="3">
    <source>
        <dbReference type="ARBA" id="ARBA00022475"/>
    </source>
</evidence>
<keyword evidence="4 7" id="KW-0812">Transmembrane</keyword>
<reference evidence="8" key="1">
    <citation type="journal article" date="2013" name="Extremophiles">
        <title>Proteinivorax tanatarense gen. nov., sp. nov., an anaerobic, haloalkaliphilic, proteolytic bacterium isolated from a decaying algal bloom, and proposal of Proteinivoraceae fam. nov.</title>
        <authorList>
            <person name="Kevbrin V."/>
            <person name="Boltyanskaya Y."/>
            <person name="Zhilina T."/>
            <person name="Kolganova T."/>
            <person name="Lavrentjeva E."/>
            <person name="Kuznetsov B."/>
        </authorList>
    </citation>
    <scope>NUCLEOTIDE SEQUENCE</scope>
    <source>
        <strain evidence="8">Z-910T</strain>
    </source>
</reference>
<keyword evidence="3" id="KW-1003">Cell membrane</keyword>
<evidence type="ECO:0000256" key="7">
    <source>
        <dbReference type="SAM" id="Phobius"/>
    </source>
</evidence>
<dbReference type="AlphaFoldDB" id="A0AAU7VR04"/>
<dbReference type="GO" id="GO:0005886">
    <property type="term" value="C:plasma membrane"/>
    <property type="evidence" value="ECO:0007669"/>
    <property type="project" value="UniProtKB-SubCell"/>
</dbReference>
<feature type="transmembrane region" description="Helical" evidence="7">
    <location>
        <begin position="50"/>
        <end position="74"/>
    </location>
</feature>
<dbReference type="Gene3D" id="1.10.1760.20">
    <property type="match status" value="1"/>
</dbReference>
<dbReference type="EMBL" id="CP158367">
    <property type="protein sequence ID" value="XBX76416.1"/>
    <property type="molecule type" value="Genomic_DNA"/>
</dbReference>
<dbReference type="RefSeq" id="WP_350345155.1">
    <property type="nucleotide sequence ID" value="NZ_CP158367.1"/>
</dbReference>
<dbReference type="PANTHER" id="PTHR34229:SF1">
    <property type="entry name" value="METAL TRANSPORT PROTEIN HI_1621-RELATED"/>
    <property type="match status" value="1"/>
</dbReference>
<evidence type="ECO:0000256" key="4">
    <source>
        <dbReference type="ARBA" id="ARBA00022692"/>
    </source>
</evidence>
<feature type="transmembrane region" description="Helical" evidence="7">
    <location>
        <begin position="139"/>
        <end position="163"/>
    </location>
</feature>
<evidence type="ECO:0000256" key="6">
    <source>
        <dbReference type="ARBA" id="ARBA00023136"/>
    </source>
</evidence>
<sequence length="207" mass="21957">MAIERGGKIMHIADGVLSTEVAVGTSVAAAGLIGYALYKVKEDEIPKISIMTAAFFAFALISIPIGPSSAHPLLAGLLGITLKRRSPIAIFVGLLLHAMLFQHGGITTLGVNTLLIGIPAIISWQAYDFLSSKHKNPALWGGVVGALGVILCTTILVGVLWMTDARYHEGFISNINLLILAHTPLLFIEGGLTAFAVRYLSKSKKVI</sequence>
<proteinExistence type="predicted"/>
<reference evidence="8" key="2">
    <citation type="submission" date="2024-06" db="EMBL/GenBank/DDBJ databases">
        <authorList>
            <person name="Petrova K.O."/>
            <person name="Toshchakov S.V."/>
            <person name="Boltjanskaja Y.V."/>
            <person name="Kevbrin V."/>
        </authorList>
    </citation>
    <scope>NUCLEOTIDE SEQUENCE</scope>
    <source>
        <strain evidence="8">Z-910T</strain>
    </source>
</reference>
<keyword evidence="2" id="KW-0813">Transport</keyword>